<dbReference type="Proteomes" id="UP000702209">
    <property type="component" value="Unassembled WGS sequence"/>
</dbReference>
<gene>
    <name evidence="3" type="ORF">IU459_18435</name>
</gene>
<keyword evidence="2" id="KW-0812">Transmembrane</keyword>
<accession>A0ABS0CXE1</accession>
<sequence length="204" mass="21494">MRIIRPHDDNDDNDRQRRPEPAPTPTDPAIAGELFADEVEDWLAGIADLDTTPTTTPAQTERPAADAGPVRRAALTVVPDIDAEPTEQATPVVAPVPARPRAQTARRTAAASAVVVGAAVTTGWGEGPLVAGPLAVYGGAWVAYLWWNAAHRPPLPQAISTVTVGISHAVAAVATALVGLLRALVERIDRARTQHETNRTTPAQ</sequence>
<dbReference type="EMBL" id="JADLQX010000013">
    <property type="protein sequence ID" value="MBF6299504.1"/>
    <property type="molecule type" value="Genomic_DNA"/>
</dbReference>
<keyword evidence="2" id="KW-1133">Transmembrane helix</keyword>
<proteinExistence type="predicted"/>
<keyword evidence="2" id="KW-0472">Membrane</keyword>
<keyword evidence="4" id="KW-1185">Reference proteome</keyword>
<comment type="caution">
    <text evidence="3">The sequence shown here is derived from an EMBL/GenBank/DDBJ whole genome shotgun (WGS) entry which is preliminary data.</text>
</comment>
<feature type="transmembrane region" description="Helical" evidence="2">
    <location>
        <begin position="159"/>
        <end position="185"/>
    </location>
</feature>
<evidence type="ECO:0000313" key="3">
    <source>
        <dbReference type="EMBL" id="MBF6299504.1"/>
    </source>
</evidence>
<name>A0ABS0CXE1_9NOCA</name>
<dbReference type="RefSeq" id="WP_195130783.1">
    <property type="nucleotide sequence ID" value="NZ_JADLQX010000013.1"/>
</dbReference>
<organism evidence="3 4">
    <name type="scientific">Nocardia amamiensis</name>
    <dbReference type="NCBI Taxonomy" id="404578"/>
    <lineage>
        <taxon>Bacteria</taxon>
        <taxon>Bacillati</taxon>
        <taxon>Actinomycetota</taxon>
        <taxon>Actinomycetes</taxon>
        <taxon>Mycobacteriales</taxon>
        <taxon>Nocardiaceae</taxon>
        <taxon>Nocardia</taxon>
    </lineage>
</organism>
<evidence type="ECO:0000313" key="4">
    <source>
        <dbReference type="Proteomes" id="UP000702209"/>
    </source>
</evidence>
<evidence type="ECO:0000256" key="1">
    <source>
        <dbReference type="SAM" id="MobiDB-lite"/>
    </source>
</evidence>
<feature type="transmembrane region" description="Helical" evidence="2">
    <location>
        <begin position="129"/>
        <end position="147"/>
    </location>
</feature>
<protein>
    <submittedName>
        <fullName evidence="3">Uncharacterized protein</fullName>
    </submittedName>
</protein>
<feature type="region of interest" description="Disordered" evidence="1">
    <location>
        <begin position="49"/>
        <end position="70"/>
    </location>
</feature>
<evidence type="ECO:0000256" key="2">
    <source>
        <dbReference type="SAM" id="Phobius"/>
    </source>
</evidence>
<feature type="compositionally biased region" description="Basic and acidic residues" evidence="1">
    <location>
        <begin position="1"/>
        <end position="20"/>
    </location>
</feature>
<reference evidence="3 4" key="1">
    <citation type="submission" date="2020-10" db="EMBL/GenBank/DDBJ databases">
        <title>Identification of Nocardia species via Next-generation sequencing and recognition of intraspecies genetic diversity.</title>
        <authorList>
            <person name="Li P."/>
            <person name="Li P."/>
            <person name="Lu B."/>
        </authorList>
    </citation>
    <scope>NUCLEOTIDE SEQUENCE [LARGE SCALE GENOMIC DNA]</scope>
    <source>
        <strain evidence="3 4">BJ06-0157</strain>
    </source>
</reference>
<feature type="compositionally biased region" description="Low complexity" evidence="1">
    <location>
        <begin position="51"/>
        <end position="62"/>
    </location>
</feature>
<feature type="region of interest" description="Disordered" evidence="1">
    <location>
        <begin position="1"/>
        <end position="30"/>
    </location>
</feature>